<dbReference type="EMBL" id="CP058932">
    <property type="protein sequence ID" value="QLI64220.1"/>
    <property type="molecule type" value="Genomic_DNA"/>
</dbReference>
<sequence length="985" mass="110305">MDGRMGMSTWHRKRRRSNSPAAGPSKRAKTTNNQDTGGDEDSDSIIEVQMDGSEDEVQDKYAVLDQRLAVKQESGADNLACDFCLKLPLNPDGSIPACDRQIIDGLVHECLACANHRYKTRDLNYKCVRSGQHPELEVFKRYSDSHPVNYPKPIACEACKDNKKVKDSRCDADPWLQLRCTNCLKTKDSESELCMVKAMTGDANLGWGHEVERQMGPKPNLQRGRQKWFRRECDICKSRPDKERGVQVCSWLDSRDMGGPGDTREPCLQCKEGNMSCFDGGMLVGHPVRLELPTEWSSKADLGGGWVELRGDKDIVTRPQCRQCHAQKRHCRASAKYAEYACNWCWQTGMVCRDLNDENKIYPLFDLSRVGIGNFCPFARCARCEATGRNCDRQRPCDSCFFSGEGHMCDEWQPGASRTLNCLNRRINHGENMMVKPGPLYYLSMGYGPGGVDDEKDGAQIEHYIGPPFARYAFKTVAKRKGEVLKQNKQVLVAETQRMRLALIARGAPPNGAPGGELYGVNVDDITLDQLRTWMVKRWPEWTPQCNRTGYAKNRDMEIVSKAYMKSKFMNTGAGAPDTTTLVEELADGEEDLQIMPVTEPTFNITGERDQTGSGAVDAYMVSTTPNVANNATFVTIPSNLLSGGTQLRLTLSDSERYHEYHNNSLDVYDNQSSRWVELRCFQTRPPCEKAIWDDFWQNRNGSTNFGLFSIMNGSLVRHSPINQVFRGIRGIRGTASSSVTMPPQRFSCREQTKMCTGLTGRVCQDIEHGNIPHSVCESCALHDNGLLSKSPSRMTKLDIVAMRAYFCNSCHSRVIGGSLSDMYLLGAKDVWGCRFTNNTTFLGSLAVNSRGMNFCPVEHPITGCTCGPNIFDSHLCLDHRVKYARYAMYQSNRMTEWRIGEGEQDLCPVCLVHHPKDMANPSPSYHELLSADGTSTEETVSWACLVCGGLVLNQPKKNAIIGGWFSWFPVASVSDWGLDHKASF</sequence>
<dbReference type="AlphaFoldDB" id="A0A7D5YL38"/>
<feature type="region of interest" description="Disordered" evidence="1">
    <location>
        <begin position="1"/>
        <end position="44"/>
    </location>
</feature>
<dbReference type="RefSeq" id="XP_014548328.1">
    <property type="nucleotide sequence ID" value="XM_014692842.1"/>
</dbReference>
<proteinExistence type="predicted"/>
<dbReference type="KEGG" id="mbrn:26237772"/>
<evidence type="ECO:0000256" key="1">
    <source>
        <dbReference type="SAM" id="MobiDB-lite"/>
    </source>
</evidence>
<dbReference type="OrthoDB" id="5232836at2759"/>
<dbReference type="GeneID" id="26237772"/>
<evidence type="ECO:0000313" key="3">
    <source>
        <dbReference type="Proteomes" id="UP000510686"/>
    </source>
</evidence>
<accession>A0A7D5YL38</accession>
<evidence type="ECO:0000313" key="2">
    <source>
        <dbReference type="EMBL" id="QLI64220.1"/>
    </source>
</evidence>
<protein>
    <submittedName>
        <fullName evidence="2">Uncharacterized protein</fullName>
    </submittedName>
</protein>
<name>A0A7D5YL38_9HYPO</name>
<gene>
    <name evidence="2" type="ORF">G6M90_00g022260</name>
</gene>
<keyword evidence="3" id="KW-1185">Reference proteome</keyword>
<organism evidence="2 3">
    <name type="scientific">Metarhizium brunneum</name>
    <dbReference type="NCBI Taxonomy" id="500148"/>
    <lineage>
        <taxon>Eukaryota</taxon>
        <taxon>Fungi</taxon>
        <taxon>Dikarya</taxon>
        <taxon>Ascomycota</taxon>
        <taxon>Pezizomycotina</taxon>
        <taxon>Sordariomycetes</taxon>
        <taxon>Hypocreomycetidae</taxon>
        <taxon>Hypocreales</taxon>
        <taxon>Clavicipitaceae</taxon>
        <taxon>Metarhizium</taxon>
    </lineage>
</organism>
<dbReference type="Proteomes" id="UP000510686">
    <property type="component" value="Chromosome 1"/>
</dbReference>
<reference evidence="2 3" key="1">
    <citation type="submission" date="2020-07" db="EMBL/GenBank/DDBJ databases">
        <title>Telomere length de novo assembly of all 7 chromosomes of the fungus, Metarhizium brunneum, using a novel assembly pipeline.</title>
        <authorList>
            <person name="Saud z."/>
            <person name="Kortsinoglou A."/>
            <person name="Kouvelis V.N."/>
            <person name="Butt T.M."/>
        </authorList>
    </citation>
    <scope>NUCLEOTIDE SEQUENCE [LARGE SCALE GENOMIC DNA]</scope>
    <source>
        <strain evidence="2 3">4556</strain>
    </source>
</reference>